<evidence type="ECO:0000313" key="5">
    <source>
        <dbReference type="EnsemblMetazoa" id="CLYHEMP006688.1"/>
    </source>
</evidence>
<proteinExistence type="predicted"/>
<comment type="subcellular location">
    <subcellularLocation>
        <location evidence="1">Nucleus</location>
    </subcellularLocation>
</comment>
<dbReference type="PROSITE" id="PS51029">
    <property type="entry name" value="MADF"/>
    <property type="match status" value="1"/>
</dbReference>
<organism evidence="5 6">
    <name type="scientific">Clytia hemisphaerica</name>
    <dbReference type="NCBI Taxonomy" id="252671"/>
    <lineage>
        <taxon>Eukaryota</taxon>
        <taxon>Metazoa</taxon>
        <taxon>Cnidaria</taxon>
        <taxon>Hydrozoa</taxon>
        <taxon>Hydroidolina</taxon>
        <taxon>Leptothecata</taxon>
        <taxon>Obeliida</taxon>
        <taxon>Clytiidae</taxon>
        <taxon>Clytia</taxon>
    </lineage>
</organism>
<evidence type="ECO:0000256" key="1">
    <source>
        <dbReference type="PROSITE-ProRule" id="PRU00371"/>
    </source>
</evidence>
<dbReference type="InterPro" id="IPR004210">
    <property type="entry name" value="BESS_motif"/>
</dbReference>
<feature type="domain" description="MADF" evidence="3">
    <location>
        <begin position="63"/>
        <end position="151"/>
    </location>
</feature>
<dbReference type="PROSITE" id="PS51031">
    <property type="entry name" value="BESS"/>
    <property type="match status" value="1"/>
</dbReference>
<evidence type="ECO:0000313" key="6">
    <source>
        <dbReference type="Proteomes" id="UP000594262"/>
    </source>
</evidence>
<dbReference type="PANTHER" id="PTHR12243">
    <property type="entry name" value="MADF DOMAIN TRANSCRIPTION FACTOR"/>
    <property type="match status" value="1"/>
</dbReference>
<dbReference type="EnsemblMetazoa" id="CLYHEMT006688.1">
    <property type="protein sequence ID" value="CLYHEMP006688.1"/>
    <property type="gene ID" value="CLYHEMG006688"/>
</dbReference>
<dbReference type="OrthoDB" id="6022274at2759"/>
<feature type="compositionally biased region" description="Polar residues" evidence="2">
    <location>
        <begin position="177"/>
        <end position="201"/>
    </location>
</feature>
<feature type="region of interest" description="Disordered" evidence="2">
    <location>
        <begin position="1"/>
        <end position="22"/>
    </location>
</feature>
<evidence type="ECO:0000256" key="2">
    <source>
        <dbReference type="SAM" id="MobiDB-lite"/>
    </source>
</evidence>
<dbReference type="Pfam" id="PF02944">
    <property type="entry name" value="BESS"/>
    <property type="match status" value="1"/>
</dbReference>
<dbReference type="RefSeq" id="XP_066913626.1">
    <property type="nucleotide sequence ID" value="XM_067057525.1"/>
</dbReference>
<keyword evidence="6" id="KW-1185">Reference proteome</keyword>
<dbReference type="Pfam" id="PF10545">
    <property type="entry name" value="MADF_DNA_bdg"/>
    <property type="match status" value="1"/>
</dbReference>
<feature type="domain" description="BESS" evidence="4">
    <location>
        <begin position="237"/>
        <end position="276"/>
    </location>
</feature>
<feature type="region of interest" description="Disordered" evidence="2">
    <location>
        <begin position="166"/>
        <end position="210"/>
    </location>
</feature>
<dbReference type="PANTHER" id="PTHR12243:SF67">
    <property type="entry name" value="COREPRESSOR OF PANGOLIN, ISOFORM A-RELATED"/>
    <property type="match status" value="1"/>
</dbReference>
<evidence type="ECO:0000259" key="3">
    <source>
        <dbReference type="PROSITE" id="PS51029"/>
    </source>
</evidence>
<dbReference type="SMART" id="SM00595">
    <property type="entry name" value="MADF"/>
    <property type="match status" value="1"/>
</dbReference>
<reference evidence="5" key="1">
    <citation type="submission" date="2021-01" db="UniProtKB">
        <authorList>
            <consortium name="EnsemblMetazoa"/>
        </authorList>
    </citation>
    <scope>IDENTIFICATION</scope>
</reference>
<dbReference type="GO" id="GO:0003677">
    <property type="term" value="F:DNA binding"/>
    <property type="evidence" value="ECO:0007669"/>
    <property type="project" value="InterPro"/>
</dbReference>
<accession>A0A7M5UVX0</accession>
<dbReference type="GO" id="GO:0005634">
    <property type="term" value="C:nucleus"/>
    <property type="evidence" value="ECO:0007669"/>
    <property type="project" value="UniProtKB-SubCell"/>
</dbReference>
<sequence>MEEPIKQNEENIPLAAEPNGNEESEVAAAVIAVEDQVTGAPPEEAIAPDEGTEDIIKYDEDELLVKLVHSYRFLWDPLTKGYKDNDEKKRAWRDISAALNKDVDFLKRRWKNLRDGMMRCLKKENASFRSNSKVPTCRLYNQLIFLKEFFQGNNVDEKLLVSFNGENDNDIEMPDSPHSNSSPTHTEQNQVGRKRSASSTLEPVHQSKYSKREREKLDIIIANTLSKLTDQLKSDEENSNWLFCKSLVGLLGKLSPRRNRLARMEIQQVLMKYEFGDEVPAEEALVEE</sequence>
<keyword evidence="1" id="KW-0539">Nucleus</keyword>
<dbReference type="InterPro" id="IPR006578">
    <property type="entry name" value="MADF-dom"/>
</dbReference>
<dbReference type="AlphaFoldDB" id="A0A7M5UVX0"/>
<protein>
    <recommendedName>
        <fullName evidence="7">MADF domain-containing protein</fullName>
    </recommendedName>
</protein>
<evidence type="ECO:0000259" key="4">
    <source>
        <dbReference type="PROSITE" id="PS51031"/>
    </source>
</evidence>
<dbReference type="GeneID" id="136800916"/>
<dbReference type="InterPro" id="IPR039353">
    <property type="entry name" value="TF_Adf1"/>
</dbReference>
<name>A0A7M5UVX0_9CNID</name>
<evidence type="ECO:0008006" key="7">
    <source>
        <dbReference type="Google" id="ProtNLM"/>
    </source>
</evidence>
<dbReference type="Proteomes" id="UP000594262">
    <property type="component" value="Unplaced"/>
</dbReference>